<proteinExistence type="predicted"/>
<evidence type="ECO:0000313" key="2">
    <source>
        <dbReference type="Proteomes" id="UP000238493"/>
    </source>
</evidence>
<comment type="caution">
    <text evidence="1">The sequence shown here is derived from an EMBL/GenBank/DDBJ whole genome shotgun (WGS) entry which is preliminary data.</text>
</comment>
<dbReference type="Proteomes" id="UP000238493">
    <property type="component" value="Unassembled WGS sequence"/>
</dbReference>
<dbReference type="OrthoDB" id="9775333at2"/>
<reference evidence="1 2" key="1">
    <citation type="submission" date="2018-02" db="EMBL/GenBank/DDBJ databases">
        <title>Draft genome sequence of Ochrobactrum oryzae found in Brazil.</title>
        <authorList>
            <person name="Cerdeira L."/>
            <person name="Andrade F."/>
            <person name="Zacariotto T."/>
            <person name="Barbosa B."/>
            <person name="Santos S."/>
            <person name="Cassetari V."/>
            <person name="Lincopan N."/>
        </authorList>
    </citation>
    <scope>NUCLEOTIDE SEQUENCE [LARGE SCALE GENOMIC DNA]</scope>
    <source>
        <strain evidence="1 2">OA447</strain>
    </source>
</reference>
<protein>
    <submittedName>
        <fullName evidence="1">Type VI secretion system baseplate subunit TssK</fullName>
    </submittedName>
</protein>
<dbReference type="PANTHER" id="PTHR35566">
    <property type="entry name" value="BLR3599 PROTEIN"/>
    <property type="match status" value="1"/>
</dbReference>
<accession>A0A2S7J0W5</accession>
<evidence type="ECO:0000313" key="1">
    <source>
        <dbReference type="EMBL" id="PQA73893.1"/>
    </source>
</evidence>
<dbReference type="NCBIfam" id="TIGR03353">
    <property type="entry name" value="VI_chp_4"/>
    <property type="match status" value="1"/>
</dbReference>
<dbReference type="RefSeq" id="WP_104755304.1">
    <property type="nucleotide sequence ID" value="NZ_JBHEEO010000031.1"/>
</dbReference>
<dbReference type="AlphaFoldDB" id="A0A2S7J0W5"/>
<dbReference type="PANTHER" id="PTHR35566:SF1">
    <property type="entry name" value="TYPE VI SECRETION SYSTEM BASEPLATE COMPONENT TSSK1"/>
    <property type="match status" value="1"/>
</dbReference>
<dbReference type="InterPro" id="IPR010263">
    <property type="entry name" value="T6SS_TssK"/>
</dbReference>
<name>A0A2S7J0W5_9HYPH</name>
<dbReference type="Pfam" id="PF05936">
    <property type="entry name" value="T6SS_VasE"/>
    <property type="match status" value="1"/>
</dbReference>
<keyword evidence="2" id="KW-1185">Reference proteome</keyword>
<sequence length="454" mass="50446">MHRENRVIWGEGMFLRPQHFQQADRWTERMTHLLLHMMPGYFRGIAKLEIDTGALTRGELALLALRVVMPDGSMIEAPIDAALPAPLQLKETSAGYSVYLALPRREAQEPGIARSDAPGLQTGKFCRIRTQEIDVADANGDISPTAPVEIGQFNLQLVSERTDAADTRLTGLAVLEIARVLEVKPDKSVQLDENFIPCCLNCAASPNLISAMKELIGLIERRAEVLAQRIGSPAQLSLSETADFLLLSALNRTEPRLKHMLDHAATTPPAEFFELCLALTGDIAALTRVEKRPVPLPVYDHDDLNRCFPALLRILRNDLASMIEKRVISINLVKKQFGLYIGKLGNPALLENATCILAVRSSLPEEDIRSRLPSQIKIGPIEEIVKLVKLAIFGIGLRILTVVPRQLPYQPSTVYFELDRNALIWGDLLHSKAIALHLAAPFPDIEMQIWVLKQ</sequence>
<gene>
    <name evidence="1" type="primary">tssK</name>
    <name evidence="1" type="ORF">C3731_08730</name>
</gene>
<organism evidence="1 2">
    <name type="scientific">Brucella oryzae</name>
    <dbReference type="NCBI Taxonomy" id="335286"/>
    <lineage>
        <taxon>Bacteria</taxon>
        <taxon>Pseudomonadati</taxon>
        <taxon>Pseudomonadota</taxon>
        <taxon>Alphaproteobacteria</taxon>
        <taxon>Hyphomicrobiales</taxon>
        <taxon>Brucellaceae</taxon>
        <taxon>Brucella/Ochrobactrum group</taxon>
        <taxon>Brucella</taxon>
    </lineage>
</organism>
<dbReference type="EMBL" id="PTRC01000014">
    <property type="protein sequence ID" value="PQA73893.1"/>
    <property type="molecule type" value="Genomic_DNA"/>
</dbReference>